<protein>
    <submittedName>
        <fullName evidence="1">Uncharacterized protein</fullName>
    </submittedName>
</protein>
<accession>A0ABY8QX19</accession>
<gene>
    <name evidence="1" type="ORF">LWF01_03020</name>
</gene>
<dbReference type="Proteomes" id="UP001209083">
    <property type="component" value="Chromosome"/>
</dbReference>
<name>A0ABY8QX19_9MICO</name>
<dbReference type="EMBL" id="CP090958">
    <property type="protein sequence ID" value="WGW12761.1"/>
    <property type="molecule type" value="Genomic_DNA"/>
</dbReference>
<dbReference type="RefSeq" id="WP_349639565.1">
    <property type="nucleotide sequence ID" value="NZ_CP090958.1"/>
</dbReference>
<evidence type="ECO:0000313" key="2">
    <source>
        <dbReference type="Proteomes" id="UP001209083"/>
    </source>
</evidence>
<keyword evidence="2" id="KW-1185">Reference proteome</keyword>
<reference evidence="1 2" key="1">
    <citation type="submission" date="2023-05" db="EMBL/GenBank/DDBJ databases">
        <title>Lithophilousrod everest ZFBP1038 complete genpme.</title>
        <authorList>
            <person name="Tian M."/>
        </authorList>
    </citation>
    <scope>NUCLEOTIDE SEQUENCE [LARGE SCALE GENOMIC DNA]</scope>
    <source>
        <strain evidence="1 2">ZFBP1038</strain>
    </source>
</reference>
<evidence type="ECO:0000313" key="1">
    <source>
        <dbReference type="EMBL" id="WGW12761.1"/>
    </source>
</evidence>
<proteinExistence type="predicted"/>
<sequence length="180" mass="19258">MHEMVDWLDSRTVLLAANAADRDAKYGEAPPGVIVSSGLTKQVWQKVGTGSSNDDWLDVYSDTGWVTTGFLPAPGWSIGSYMKARRICDSINIRGELVRTGGTIQGQADGNLSPDVPLVTIPSIFAPGSPDRVEGSMRASYTSGAVELGNDAIVMLADIHTNSGIGEGQYLRFTFPFFAN</sequence>
<organism evidence="1 2">
    <name type="scientific">Saxibacter everestensis</name>
    <dbReference type="NCBI Taxonomy" id="2909229"/>
    <lineage>
        <taxon>Bacteria</taxon>
        <taxon>Bacillati</taxon>
        <taxon>Actinomycetota</taxon>
        <taxon>Actinomycetes</taxon>
        <taxon>Micrococcales</taxon>
        <taxon>Brevibacteriaceae</taxon>
        <taxon>Saxibacter</taxon>
    </lineage>
</organism>